<protein>
    <recommendedName>
        <fullName evidence="3">TPM domain-containing protein</fullName>
    </recommendedName>
</protein>
<organism evidence="4">
    <name type="scientific">uncultured Microbacterium sp</name>
    <dbReference type="NCBI Taxonomy" id="191216"/>
    <lineage>
        <taxon>Bacteria</taxon>
        <taxon>Bacillati</taxon>
        <taxon>Actinomycetota</taxon>
        <taxon>Actinomycetes</taxon>
        <taxon>Micrococcales</taxon>
        <taxon>Microbacteriaceae</taxon>
        <taxon>Microbacterium</taxon>
        <taxon>environmental samples</taxon>
    </lineage>
</organism>
<dbReference type="InterPro" id="IPR007621">
    <property type="entry name" value="TPM_dom"/>
</dbReference>
<evidence type="ECO:0000259" key="3">
    <source>
        <dbReference type="Pfam" id="PF04536"/>
    </source>
</evidence>
<dbReference type="EMBL" id="FLQR01000010">
    <property type="protein sequence ID" value="SBS74493.1"/>
    <property type="molecule type" value="Genomic_DNA"/>
</dbReference>
<dbReference type="AlphaFoldDB" id="A0A1Y5P743"/>
<feature type="transmembrane region" description="Helical" evidence="2">
    <location>
        <begin position="173"/>
        <end position="194"/>
    </location>
</feature>
<sequence length="681" mass="68097">MRSRWALALTAAVAIVVGGAAGGALATAPVALGATRVLDDAGVLSAAEESDVQQRSEQLSASSGVDLWVVYVDEFTEPSDPEAWATETAEANGLGPNQYLLAVATEGRTFYLSGDSAGPVDFAALGTIEQQRILPALGAEDWAGAGIAAADGLENAVGGGDGAPGGEADGGGFGGILVFLLIAAAVIVVVWLVVRSRRKTKAAAGGAAGPEAVTAVPTAELARRAASALVQTDDAVKTSEQELGFARAQFGDAAAAEFEETLTRAKANLDQAFSLQQQLDDEVPDTEQDVRAWNTRILELCESANAELDEKADAFDELRKLEQNAPEALTRTQELRATVAGGLAEATERLAALQGTYAAEALATIADNPAQAQQRIDFADERLTAAQQAIGSGDGSAAAVSIRAAEEALGQARMLEDAVTKLQGDLAAGEQNAAALIADLEKDLAAAGAMPDPDARLAPVIASTRQQVDAARTNLTGGQKRPLATLAALEAVNTEIDTLLAGVRDAQAQAQRAGQLLGQQLLQAQAQVSAAEDFITSRRGAIGAEARTRLAEAGASLVQAQQLAASDPAQALQYAQRANDLAGQAIQHAQNDVGAFSGGGGGLFGGGGNSGGGGNMMGAVLGGIVINSLLGGGGGGGIFGGGGGGGGVFGGGGGGGFGGGGLGPGSFGGGGTRGRRGGGRF</sequence>
<keyword evidence="1" id="KW-0175">Coiled coil</keyword>
<evidence type="ECO:0000256" key="2">
    <source>
        <dbReference type="SAM" id="Phobius"/>
    </source>
</evidence>
<dbReference type="Gene3D" id="3.10.310.50">
    <property type="match status" value="1"/>
</dbReference>
<evidence type="ECO:0000313" key="4">
    <source>
        <dbReference type="EMBL" id="SBS74493.1"/>
    </source>
</evidence>
<dbReference type="Pfam" id="PF04536">
    <property type="entry name" value="TPM_phosphatase"/>
    <property type="match status" value="1"/>
</dbReference>
<gene>
    <name evidence="4" type="ORF">MIPYR_60174</name>
</gene>
<feature type="domain" description="TPM" evidence="3">
    <location>
        <begin position="37"/>
        <end position="155"/>
    </location>
</feature>
<keyword evidence="2" id="KW-0472">Membrane</keyword>
<evidence type="ECO:0000256" key="1">
    <source>
        <dbReference type="SAM" id="Coils"/>
    </source>
</evidence>
<proteinExistence type="predicted"/>
<keyword evidence="2" id="KW-1133">Transmembrane helix</keyword>
<feature type="coiled-coil region" evidence="1">
    <location>
        <begin position="301"/>
        <end position="338"/>
    </location>
</feature>
<dbReference type="RefSeq" id="WP_295577561.1">
    <property type="nucleotide sequence ID" value="NZ_FLQR01000010.1"/>
</dbReference>
<reference evidence="4" key="1">
    <citation type="submission" date="2016-03" db="EMBL/GenBank/DDBJ databases">
        <authorList>
            <person name="Ploux O."/>
        </authorList>
    </citation>
    <scope>NUCLEOTIDE SEQUENCE</scope>
    <source>
        <strain evidence="4">UC1</strain>
    </source>
</reference>
<name>A0A1Y5P743_9MICO</name>
<keyword evidence="2" id="KW-0812">Transmembrane</keyword>
<accession>A0A1Y5P743</accession>